<comment type="similarity">
    <text evidence="1">Belongs to the N(4)/N(6)-methyltransferase family.</text>
</comment>
<evidence type="ECO:0000256" key="2">
    <source>
        <dbReference type="ARBA" id="ARBA00022603"/>
    </source>
</evidence>
<dbReference type="InterPro" id="IPR029063">
    <property type="entry name" value="SAM-dependent_MTases_sf"/>
</dbReference>
<evidence type="ECO:0000259" key="5">
    <source>
        <dbReference type="Pfam" id="PF01555"/>
    </source>
</evidence>
<dbReference type="AlphaFoldDB" id="A0AA90TZR6"/>
<sequence length="536" mass="62338">MSEIDNLDEKTTGILINSENFQALNLLLNKYKNKIKCCYIDPPYNTGGDGFIYKDGFSHSSWLCLLENRLLFMRDMLKKDGLFFTSIDDNEKNNLKLLCDAVLGRNNEIATIIWQKVYSPKNQSRYLSIDHEYILAYSKDIAYANIKLLPRTEEMNNRYKNPDNDPRGLWKAGDLVANEERTNGHYIIKGPKGDEFDAPPGKHWAFAKEKMMELLKDNRLYFGKNDKSIPSIKQFLSEVQQGRKGSTLFLHKEVGHTDEAKKELKRIFPQSTDLFPTVKPTRLISQLIRLVEGDDIYILDFFAGSGTTGISTLKINKTDKSNRKFILVDMEPSFSSVLKPRILRFVYSHNWKDSKPQDNNGSKKQIIKYQTLEQYEDSLNNIDFKEPTTLAKESKDYNIKYMLEFESKGSNVFLNLDALDNPFEYKLKTYDNNEFREHNVDLIETFNYIAGIDVKSIQRKLDDNEVYLIVKGYRKDKAVIIIWRNRADGFEPVRDKEFIENNILNEEYDEILINGNSLIENAKSIDEIFKTNMFRG</sequence>
<protein>
    <submittedName>
        <fullName evidence="6">Adenine specific DNA methylase Mod</fullName>
    </submittedName>
</protein>
<name>A0AA90TZR6_9EURY</name>
<dbReference type="InterPro" id="IPR002052">
    <property type="entry name" value="DNA_methylase_N6_adenine_CS"/>
</dbReference>
<dbReference type="InterPro" id="IPR002295">
    <property type="entry name" value="N4/N6-MTase_EcoPI_Mod-like"/>
</dbReference>
<dbReference type="PRINTS" id="PR00506">
    <property type="entry name" value="D21N6MTFRASE"/>
</dbReference>
<dbReference type="SUPFAM" id="SSF53335">
    <property type="entry name" value="S-adenosyl-L-methionine-dependent methyltransferases"/>
    <property type="match status" value="1"/>
</dbReference>
<dbReference type="GO" id="GO:0003677">
    <property type="term" value="F:DNA binding"/>
    <property type="evidence" value="ECO:0007669"/>
    <property type="project" value="InterPro"/>
</dbReference>
<gene>
    <name evidence="6" type="ORF">J2750_001356</name>
</gene>
<evidence type="ECO:0000256" key="4">
    <source>
        <dbReference type="ARBA" id="ARBA00022691"/>
    </source>
</evidence>
<evidence type="ECO:0000313" key="7">
    <source>
        <dbReference type="Proteomes" id="UP001185015"/>
    </source>
</evidence>
<keyword evidence="2 6" id="KW-0489">Methyltransferase</keyword>
<feature type="domain" description="DNA methylase N-4/N-6" evidence="5">
    <location>
        <begin position="35"/>
        <end position="335"/>
    </location>
</feature>
<reference evidence="6 7" key="1">
    <citation type="submission" date="2023-07" db="EMBL/GenBank/DDBJ databases">
        <title>Genomic Encyclopedia of Type Strains, Phase IV (KMG-IV): sequencing the most valuable type-strain genomes for metagenomic binning, comparative biology and taxonomic classification.</title>
        <authorList>
            <person name="Goeker M."/>
        </authorList>
    </citation>
    <scope>NUCLEOTIDE SEQUENCE [LARGE SCALE GENOMIC DNA]</scope>
    <source>
        <strain evidence="6 7">DSM 17273</strain>
    </source>
</reference>
<keyword evidence="4" id="KW-0949">S-adenosyl-L-methionine</keyword>
<proteinExistence type="inferred from homology"/>
<dbReference type="Proteomes" id="UP001185015">
    <property type="component" value="Unassembled WGS sequence"/>
</dbReference>
<comment type="caution">
    <text evidence="6">The sequence shown here is derived from an EMBL/GenBank/DDBJ whole genome shotgun (WGS) entry which is preliminary data.</text>
</comment>
<dbReference type="Gene3D" id="3.40.50.150">
    <property type="entry name" value="Vaccinia Virus protein VP39"/>
    <property type="match status" value="1"/>
</dbReference>
<dbReference type="GO" id="GO:0032259">
    <property type="term" value="P:methylation"/>
    <property type="evidence" value="ECO:0007669"/>
    <property type="project" value="UniProtKB-KW"/>
</dbReference>
<dbReference type="GO" id="GO:0008170">
    <property type="term" value="F:N-methyltransferase activity"/>
    <property type="evidence" value="ECO:0007669"/>
    <property type="project" value="InterPro"/>
</dbReference>
<dbReference type="EMBL" id="JAVDQI010000004">
    <property type="protein sequence ID" value="MDR6222896.1"/>
    <property type="molecule type" value="Genomic_DNA"/>
</dbReference>
<dbReference type="Pfam" id="PF01555">
    <property type="entry name" value="N6_N4_Mtase"/>
    <property type="match status" value="1"/>
</dbReference>
<evidence type="ECO:0000256" key="3">
    <source>
        <dbReference type="ARBA" id="ARBA00022679"/>
    </source>
</evidence>
<keyword evidence="3" id="KW-0808">Transferase</keyword>
<dbReference type="RefSeq" id="WP_270096810.1">
    <property type="nucleotide sequence ID" value="NZ_JAQFFK010000005.1"/>
</dbReference>
<keyword evidence="7" id="KW-1185">Reference proteome</keyword>
<accession>A0AA90TZR6</accession>
<evidence type="ECO:0000256" key="1">
    <source>
        <dbReference type="ARBA" id="ARBA00006594"/>
    </source>
</evidence>
<dbReference type="InterPro" id="IPR002941">
    <property type="entry name" value="DNA_methylase_N4/N6"/>
</dbReference>
<evidence type="ECO:0000313" key="6">
    <source>
        <dbReference type="EMBL" id="MDR6222896.1"/>
    </source>
</evidence>
<dbReference type="PROSITE" id="PS00092">
    <property type="entry name" value="N6_MTASE"/>
    <property type="match status" value="1"/>
</dbReference>
<organism evidence="6 7">
    <name type="scientific">Methanococcoides alaskense</name>
    <dbReference type="NCBI Taxonomy" id="325778"/>
    <lineage>
        <taxon>Archaea</taxon>
        <taxon>Methanobacteriati</taxon>
        <taxon>Methanobacteriota</taxon>
        <taxon>Stenosarchaea group</taxon>
        <taxon>Methanomicrobia</taxon>
        <taxon>Methanosarcinales</taxon>
        <taxon>Methanosarcinaceae</taxon>
        <taxon>Methanococcoides</taxon>
    </lineage>
</organism>